<name>A0A6J8BPF4_MYTCO</name>
<proteinExistence type="predicted"/>
<dbReference type="PANTHER" id="PTHR37984:SF5">
    <property type="entry name" value="PROTEIN NYNRIN-LIKE"/>
    <property type="match status" value="1"/>
</dbReference>
<dbReference type="InterPro" id="IPR050951">
    <property type="entry name" value="Retrovirus_Pol_polyprotein"/>
</dbReference>
<evidence type="ECO:0000313" key="3">
    <source>
        <dbReference type="Proteomes" id="UP000507470"/>
    </source>
</evidence>
<dbReference type="EMBL" id="CACVKT020003784">
    <property type="protein sequence ID" value="CAC5385858.1"/>
    <property type="molecule type" value="Genomic_DNA"/>
</dbReference>
<evidence type="ECO:0000259" key="1">
    <source>
        <dbReference type="Pfam" id="PF17921"/>
    </source>
</evidence>
<dbReference type="Proteomes" id="UP000507470">
    <property type="component" value="Unassembled WGS sequence"/>
</dbReference>
<organism evidence="2 3">
    <name type="scientific">Mytilus coruscus</name>
    <name type="common">Sea mussel</name>
    <dbReference type="NCBI Taxonomy" id="42192"/>
    <lineage>
        <taxon>Eukaryota</taxon>
        <taxon>Metazoa</taxon>
        <taxon>Spiralia</taxon>
        <taxon>Lophotrochozoa</taxon>
        <taxon>Mollusca</taxon>
        <taxon>Bivalvia</taxon>
        <taxon>Autobranchia</taxon>
        <taxon>Pteriomorphia</taxon>
        <taxon>Mytilida</taxon>
        <taxon>Mytiloidea</taxon>
        <taxon>Mytilidae</taxon>
        <taxon>Mytilinae</taxon>
        <taxon>Mytilus</taxon>
    </lineage>
</organism>
<reference evidence="2 3" key="1">
    <citation type="submission" date="2020-06" db="EMBL/GenBank/DDBJ databases">
        <authorList>
            <person name="Li R."/>
            <person name="Bekaert M."/>
        </authorList>
    </citation>
    <scope>NUCLEOTIDE SEQUENCE [LARGE SCALE GENOMIC DNA]</scope>
    <source>
        <strain evidence="3">wild</strain>
    </source>
</reference>
<dbReference type="AlphaFoldDB" id="A0A6J8BPF4"/>
<dbReference type="PANTHER" id="PTHR37984">
    <property type="entry name" value="PROTEIN CBG26694"/>
    <property type="match status" value="1"/>
</dbReference>
<dbReference type="Gene3D" id="1.10.340.70">
    <property type="match status" value="1"/>
</dbReference>
<sequence>MLEMESNIVHVVKDVCRTVQTRAQKRNVIDQRSESVGDENVSSWGKGINFDICNKLDLKKLQSEDEDLKVVIESKKKGGKPDFSVIAMSSPACRYYFNLWDSLEIYNDILFKRFHKEDGTGEFLQFIVPTSMKKEIMYHMHNTVLSGHLGQKKSRGKALQKFFWHLMKEDINNYVNACDICAQNSHHIKHLRLRWEKWELALLWTG</sequence>
<dbReference type="InterPro" id="IPR041588">
    <property type="entry name" value="Integrase_H2C2"/>
</dbReference>
<feature type="domain" description="Integrase zinc-binding" evidence="1">
    <location>
        <begin position="128"/>
        <end position="186"/>
    </location>
</feature>
<keyword evidence="3" id="KW-1185">Reference proteome</keyword>
<gene>
    <name evidence="2" type="ORF">MCOR_21360</name>
</gene>
<accession>A0A6J8BPF4</accession>
<dbReference type="OrthoDB" id="10051637at2759"/>
<protein>
    <recommendedName>
        <fullName evidence="1">Integrase zinc-binding domain-containing protein</fullName>
    </recommendedName>
</protein>
<dbReference type="Pfam" id="PF17921">
    <property type="entry name" value="Integrase_H2C2"/>
    <property type="match status" value="1"/>
</dbReference>
<dbReference type="FunFam" id="1.10.340.70:FF:000001">
    <property type="entry name" value="Retrovirus-related Pol polyprotein from transposon gypsy-like Protein"/>
    <property type="match status" value="1"/>
</dbReference>
<evidence type="ECO:0000313" key="2">
    <source>
        <dbReference type="EMBL" id="CAC5385858.1"/>
    </source>
</evidence>